<dbReference type="RefSeq" id="WP_350275873.1">
    <property type="nucleotide sequence ID" value="NZ_CP158165.1"/>
</dbReference>
<keyword evidence="1" id="KW-0805">Transcription regulation</keyword>
<feature type="domain" description="HTH araC/xylS-type" evidence="4">
    <location>
        <begin position="224"/>
        <end position="323"/>
    </location>
</feature>
<dbReference type="PANTHER" id="PTHR46796:SF6">
    <property type="entry name" value="ARAC SUBFAMILY"/>
    <property type="match status" value="1"/>
</dbReference>
<dbReference type="InterPro" id="IPR018060">
    <property type="entry name" value="HTH_AraC"/>
</dbReference>
<evidence type="ECO:0000256" key="2">
    <source>
        <dbReference type="ARBA" id="ARBA00023125"/>
    </source>
</evidence>
<dbReference type="AlphaFoldDB" id="A0AAU7T895"/>
<dbReference type="EMBL" id="CP158165">
    <property type="protein sequence ID" value="XBV23034.1"/>
    <property type="molecule type" value="Genomic_DNA"/>
</dbReference>
<proteinExistence type="predicted"/>
<dbReference type="GO" id="GO:0003700">
    <property type="term" value="F:DNA-binding transcription factor activity"/>
    <property type="evidence" value="ECO:0007669"/>
    <property type="project" value="InterPro"/>
</dbReference>
<name>A0AAU7T895_9ACTN</name>
<evidence type="ECO:0000256" key="3">
    <source>
        <dbReference type="ARBA" id="ARBA00023163"/>
    </source>
</evidence>
<reference evidence="5" key="1">
    <citation type="submission" date="2024-06" db="EMBL/GenBank/DDBJ databases">
        <title>Kribbella sp. strain HUAS MG21 genome sequences.</title>
        <authorList>
            <person name="Mo P."/>
        </authorList>
    </citation>
    <scope>NUCLEOTIDE SEQUENCE</scope>
    <source>
        <strain evidence="5">HUAS MG21</strain>
    </source>
</reference>
<dbReference type="PROSITE" id="PS01124">
    <property type="entry name" value="HTH_ARAC_FAMILY_2"/>
    <property type="match status" value="1"/>
</dbReference>
<sequence length="345" mass="37821">MSTAICTLTPGSRYSIDSWTTDDVRPPERVEYWMSVISAATRYRVDPTCSPGTFRGRLLRIGTVTYTLGRASADCAQGHRTAAMASEDPHDMRTLMLTIRGQLLVSQDDQEFRVGPGGAFLASSNSPFEAKLDHADIALLTIPGAEMDNRLRPGARRSASRILDVNRGLGRVLVGMLGELFAQRAHLSAAEFDAVCDRLVDLLCMLAVGDDRPDTDGGLGEVEAMVRRYVREHATDPRLTGATVARALGWSLRQVQLAMQQAGTTPRELIREERLALVHERLRSPVHIVIGELAHSCGFSSNSALSAAFRQRYGTSPREFRAQYLLNACDDSTTDRSHGPHPSES</sequence>
<dbReference type="SUPFAM" id="SSF46689">
    <property type="entry name" value="Homeodomain-like"/>
    <property type="match status" value="1"/>
</dbReference>
<evidence type="ECO:0000256" key="1">
    <source>
        <dbReference type="ARBA" id="ARBA00023015"/>
    </source>
</evidence>
<dbReference type="Pfam" id="PF14525">
    <property type="entry name" value="AraC_binding_2"/>
    <property type="match status" value="1"/>
</dbReference>
<dbReference type="InterPro" id="IPR009057">
    <property type="entry name" value="Homeodomain-like_sf"/>
</dbReference>
<keyword evidence="2" id="KW-0238">DNA-binding</keyword>
<dbReference type="PANTHER" id="PTHR46796">
    <property type="entry name" value="HTH-TYPE TRANSCRIPTIONAL ACTIVATOR RHAS-RELATED"/>
    <property type="match status" value="1"/>
</dbReference>
<keyword evidence="3" id="KW-0804">Transcription</keyword>
<organism evidence="5">
    <name type="scientific">Kribbella sp. HUAS MG21</name>
    <dbReference type="NCBI Taxonomy" id="3160966"/>
    <lineage>
        <taxon>Bacteria</taxon>
        <taxon>Bacillati</taxon>
        <taxon>Actinomycetota</taxon>
        <taxon>Actinomycetes</taxon>
        <taxon>Propionibacteriales</taxon>
        <taxon>Kribbellaceae</taxon>
        <taxon>Kribbella</taxon>
    </lineage>
</organism>
<dbReference type="Pfam" id="PF12833">
    <property type="entry name" value="HTH_18"/>
    <property type="match status" value="1"/>
</dbReference>
<dbReference type="GO" id="GO:0043565">
    <property type="term" value="F:sequence-specific DNA binding"/>
    <property type="evidence" value="ECO:0007669"/>
    <property type="project" value="InterPro"/>
</dbReference>
<dbReference type="InterPro" id="IPR050204">
    <property type="entry name" value="AraC_XylS_family_regulators"/>
</dbReference>
<dbReference type="SMART" id="SM00342">
    <property type="entry name" value="HTH_ARAC"/>
    <property type="match status" value="1"/>
</dbReference>
<evidence type="ECO:0000259" key="4">
    <source>
        <dbReference type="PROSITE" id="PS01124"/>
    </source>
</evidence>
<dbReference type="InterPro" id="IPR018062">
    <property type="entry name" value="HTH_AraC-typ_CS"/>
</dbReference>
<dbReference type="Gene3D" id="1.10.10.60">
    <property type="entry name" value="Homeodomain-like"/>
    <property type="match status" value="1"/>
</dbReference>
<evidence type="ECO:0000313" key="5">
    <source>
        <dbReference type="EMBL" id="XBV23034.1"/>
    </source>
</evidence>
<dbReference type="PROSITE" id="PS00041">
    <property type="entry name" value="HTH_ARAC_FAMILY_1"/>
    <property type="match status" value="1"/>
</dbReference>
<accession>A0AAU7T895</accession>
<gene>
    <name evidence="5" type="ORF">ABN611_31250</name>
</gene>
<protein>
    <submittedName>
        <fullName evidence="5">AraC family transcriptional regulator</fullName>
    </submittedName>
</protein>
<dbReference type="InterPro" id="IPR035418">
    <property type="entry name" value="AraC-bd_2"/>
</dbReference>